<evidence type="ECO:0000313" key="8">
    <source>
        <dbReference type="Proteomes" id="UP000470771"/>
    </source>
</evidence>
<feature type="domain" description="Helicase ATP-binding" evidence="6">
    <location>
        <begin position="32"/>
        <end position="203"/>
    </location>
</feature>
<gene>
    <name evidence="7" type="ORF">GQN54_12005</name>
</gene>
<name>A0A6N9NMZ9_9FLAO</name>
<dbReference type="Proteomes" id="UP000470771">
    <property type="component" value="Unassembled WGS sequence"/>
</dbReference>
<keyword evidence="3 7" id="KW-0347">Helicase</keyword>
<proteinExistence type="predicted"/>
<comment type="caution">
    <text evidence="7">The sequence shown here is derived from an EMBL/GenBank/DDBJ whole genome shotgun (WGS) entry which is preliminary data.</text>
</comment>
<dbReference type="InterPro" id="IPR014001">
    <property type="entry name" value="Helicase_ATP-bd"/>
</dbReference>
<sequence length="439" mass="49615">MSLDSLKINKQLKLALNAIGVHHPTEIQENTINRIVGGHDVVAIGPEGTGKTTAVVMGVIARLIYAKDVAPRALILVPTQEKVEEMQELFGQLGVNTDLRVEIIRKGSNFDFQRDLLAEGVDVVIGTPERVQPFYYKTGINVTQLQMFVVDGADHITRLGTHTATKQLGENMPAKCQHLVFTEVIHPKVENMIEDFMNFPSYIEVKAQKEVDLNIIDPILYEVRNFKTKLNLLNVLVGDAPTYPKMIVFVNNKLNGSKIYKSLDKRNDGQIVLLNAPFFDQRSVSSVEDFMEVEYYRVLIVATEDLEQTLDLSGVPFIVHFDLKDDKDSIINRVVKQENTPEDAKALFFATQNEVSTLRKIEQAADIVMPIEDLPLGTIVEGDAERIEIEEESKISDDPNKGAFHKKKEKNSKDYNYGIRDKVEKFGKYKKKKGKRKNK</sequence>
<keyword evidence="4" id="KW-0067">ATP-binding</keyword>
<evidence type="ECO:0000313" key="7">
    <source>
        <dbReference type="EMBL" id="NBG66841.1"/>
    </source>
</evidence>
<dbReference type="PANTHER" id="PTHR47959">
    <property type="entry name" value="ATP-DEPENDENT RNA HELICASE RHLE-RELATED"/>
    <property type="match status" value="1"/>
</dbReference>
<evidence type="ECO:0000256" key="2">
    <source>
        <dbReference type="ARBA" id="ARBA00022801"/>
    </source>
</evidence>
<dbReference type="GO" id="GO:0016787">
    <property type="term" value="F:hydrolase activity"/>
    <property type="evidence" value="ECO:0007669"/>
    <property type="project" value="UniProtKB-KW"/>
</dbReference>
<keyword evidence="2" id="KW-0378">Hydrolase</keyword>
<dbReference type="InterPro" id="IPR044742">
    <property type="entry name" value="DEAD/DEAH_RhlB"/>
</dbReference>
<dbReference type="PANTHER" id="PTHR47959:SF1">
    <property type="entry name" value="ATP-DEPENDENT RNA HELICASE DBPA"/>
    <property type="match status" value="1"/>
</dbReference>
<dbReference type="GO" id="GO:0005829">
    <property type="term" value="C:cytosol"/>
    <property type="evidence" value="ECO:0007669"/>
    <property type="project" value="TreeGrafter"/>
</dbReference>
<dbReference type="RefSeq" id="WP_160633798.1">
    <property type="nucleotide sequence ID" value="NZ_WWNE01000011.1"/>
</dbReference>
<dbReference type="Gene3D" id="3.40.50.300">
    <property type="entry name" value="P-loop containing nucleotide triphosphate hydrolases"/>
    <property type="match status" value="2"/>
</dbReference>
<dbReference type="EMBL" id="WWNE01000011">
    <property type="protein sequence ID" value="NBG66841.1"/>
    <property type="molecule type" value="Genomic_DNA"/>
</dbReference>
<dbReference type="GO" id="GO:0003724">
    <property type="term" value="F:RNA helicase activity"/>
    <property type="evidence" value="ECO:0007669"/>
    <property type="project" value="TreeGrafter"/>
</dbReference>
<evidence type="ECO:0000256" key="4">
    <source>
        <dbReference type="ARBA" id="ARBA00022840"/>
    </source>
</evidence>
<organism evidence="7 8">
    <name type="scientific">Acidiluteibacter ferrifornacis</name>
    <dbReference type="NCBI Taxonomy" id="2692424"/>
    <lineage>
        <taxon>Bacteria</taxon>
        <taxon>Pseudomonadati</taxon>
        <taxon>Bacteroidota</taxon>
        <taxon>Flavobacteriia</taxon>
        <taxon>Flavobacteriales</taxon>
        <taxon>Cryomorphaceae</taxon>
        <taxon>Acidiluteibacter</taxon>
    </lineage>
</organism>
<dbReference type="PROSITE" id="PS51192">
    <property type="entry name" value="HELICASE_ATP_BIND_1"/>
    <property type="match status" value="1"/>
</dbReference>
<dbReference type="SMART" id="SM00487">
    <property type="entry name" value="DEXDc"/>
    <property type="match status" value="1"/>
</dbReference>
<dbReference type="CDD" id="cd00268">
    <property type="entry name" value="DEADc"/>
    <property type="match status" value="1"/>
</dbReference>
<keyword evidence="8" id="KW-1185">Reference proteome</keyword>
<keyword evidence="1" id="KW-0547">Nucleotide-binding</keyword>
<reference evidence="7 8" key="1">
    <citation type="submission" date="2019-12" db="EMBL/GenBank/DDBJ databases">
        <authorList>
            <person name="Zhao J."/>
        </authorList>
    </citation>
    <scope>NUCLEOTIDE SEQUENCE [LARGE SCALE GENOMIC DNA]</scope>
    <source>
        <strain evidence="7 8">S-15</strain>
    </source>
</reference>
<evidence type="ECO:0000256" key="1">
    <source>
        <dbReference type="ARBA" id="ARBA00022741"/>
    </source>
</evidence>
<feature type="compositionally biased region" description="Basic and acidic residues" evidence="5">
    <location>
        <begin position="390"/>
        <end position="400"/>
    </location>
</feature>
<dbReference type="GO" id="GO:0005524">
    <property type="term" value="F:ATP binding"/>
    <property type="evidence" value="ECO:0007669"/>
    <property type="project" value="UniProtKB-KW"/>
</dbReference>
<evidence type="ECO:0000256" key="3">
    <source>
        <dbReference type="ARBA" id="ARBA00022806"/>
    </source>
</evidence>
<dbReference type="InterPro" id="IPR011545">
    <property type="entry name" value="DEAD/DEAH_box_helicase_dom"/>
</dbReference>
<protein>
    <submittedName>
        <fullName evidence="7">DEAD/DEAH box helicase</fullName>
    </submittedName>
</protein>
<dbReference type="AlphaFoldDB" id="A0A6N9NMZ9"/>
<feature type="region of interest" description="Disordered" evidence="5">
    <location>
        <begin position="390"/>
        <end position="410"/>
    </location>
</feature>
<evidence type="ECO:0000256" key="5">
    <source>
        <dbReference type="SAM" id="MobiDB-lite"/>
    </source>
</evidence>
<evidence type="ECO:0000259" key="6">
    <source>
        <dbReference type="PROSITE" id="PS51192"/>
    </source>
</evidence>
<dbReference type="Pfam" id="PF00270">
    <property type="entry name" value="DEAD"/>
    <property type="match status" value="1"/>
</dbReference>
<dbReference type="InterPro" id="IPR027417">
    <property type="entry name" value="P-loop_NTPase"/>
</dbReference>
<dbReference type="InterPro" id="IPR050079">
    <property type="entry name" value="DEAD_box_RNA_helicase"/>
</dbReference>
<dbReference type="GO" id="GO:0003676">
    <property type="term" value="F:nucleic acid binding"/>
    <property type="evidence" value="ECO:0007669"/>
    <property type="project" value="InterPro"/>
</dbReference>
<accession>A0A6N9NMZ9</accession>
<dbReference type="SUPFAM" id="SSF52540">
    <property type="entry name" value="P-loop containing nucleoside triphosphate hydrolases"/>
    <property type="match status" value="2"/>
</dbReference>